<comment type="caution">
    <text evidence="2">The sequence shown here is derived from an EMBL/GenBank/DDBJ whole genome shotgun (WGS) entry which is preliminary data.</text>
</comment>
<evidence type="ECO:0000259" key="1">
    <source>
        <dbReference type="Pfam" id="PF12697"/>
    </source>
</evidence>
<name>A0ABT1HUI5_STRSD</name>
<dbReference type="Pfam" id="PF12697">
    <property type="entry name" value="Abhydrolase_6"/>
    <property type="match status" value="1"/>
</dbReference>
<dbReference type="PANTHER" id="PTHR43798">
    <property type="entry name" value="MONOACYLGLYCEROL LIPASE"/>
    <property type="match status" value="1"/>
</dbReference>
<accession>A0ABT1HUI5</accession>
<sequence>MGNEVGGFTTAAAAARFRAAYDRMMAAWPVDRTDLDVATSFGRTRVVRSGQEGGTPVVLLHGQGATPAMWVENVAALAARRPVFAVSTVGEAGPSTQTAPLRRPEDMALWLDEVLAGLGVAHAHLVGASYGGWIALNQAVRRPERVASLAVLDPARALAGLRARFVLGGVVMSLAGSDAARRWFLSELTGERRDAPSVDLTIASLYGYRIRLVMPQYLTDDELRSIAVPALVLLGEHSMPHDARRALDRARALIPSVEADIVPGSRHLLPADVINSRVPAFLDRVETPARQAPEHEH</sequence>
<keyword evidence="3" id="KW-1185">Reference proteome</keyword>
<protein>
    <submittedName>
        <fullName evidence="2">Pimeloyl-ACP methyl ester carboxylesterase</fullName>
    </submittedName>
</protein>
<proteinExistence type="predicted"/>
<evidence type="ECO:0000313" key="3">
    <source>
        <dbReference type="Proteomes" id="UP001205311"/>
    </source>
</evidence>
<reference evidence="2 3" key="1">
    <citation type="submission" date="2022-06" db="EMBL/GenBank/DDBJ databases">
        <title>Genomic Encyclopedia of Archaeal and Bacterial Type Strains, Phase II (KMG-II): from individual species to whole genera.</title>
        <authorList>
            <person name="Goeker M."/>
        </authorList>
    </citation>
    <scope>NUCLEOTIDE SEQUENCE [LARGE SCALE GENOMIC DNA]</scope>
    <source>
        <strain evidence="2 3">DSM 40477</strain>
    </source>
</reference>
<dbReference type="Proteomes" id="UP001205311">
    <property type="component" value="Unassembled WGS sequence"/>
</dbReference>
<dbReference type="InterPro" id="IPR000073">
    <property type="entry name" value="AB_hydrolase_1"/>
</dbReference>
<dbReference type="InterPro" id="IPR029058">
    <property type="entry name" value="AB_hydrolase_fold"/>
</dbReference>
<feature type="domain" description="AB hydrolase-1" evidence="1">
    <location>
        <begin position="57"/>
        <end position="270"/>
    </location>
</feature>
<evidence type="ECO:0000313" key="2">
    <source>
        <dbReference type="EMBL" id="MCP2259179.1"/>
    </source>
</evidence>
<dbReference type="SUPFAM" id="SSF53474">
    <property type="entry name" value="alpha/beta-Hydrolases"/>
    <property type="match status" value="1"/>
</dbReference>
<dbReference type="InterPro" id="IPR050266">
    <property type="entry name" value="AB_hydrolase_sf"/>
</dbReference>
<gene>
    <name evidence="2" type="ORF">LX15_002880</name>
</gene>
<dbReference type="Gene3D" id="3.40.50.1820">
    <property type="entry name" value="alpha/beta hydrolase"/>
    <property type="match status" value="1"/>
</dbReference>
<dbReference type="EMBL" id="JAMTCP010000014">
    <property type="protein sequence ID" value="MCP2259179.1"/>
    <property type="molecule type" value="Genomic_DNA"/>
</dbReference>
<organism evidence="2 3">
    <name type="scientific">Streptoalloteichus tenebrarius (strain ATCC 17920 / DSM 40477 / JCM 4838 / CBS 697.72 / NBRC 16177 / NCIMB 11028 / NRRL B-12390 / A12253. 1 / ISP 5477)</name>
    <name type="common">Streptomyces tenebrarius</name>
    <dbReference type="NCBI Taxonomy" id="1933"/>
    <lineage>
        <taxon>Bacteria</taxon>
        <taxon>Bacillati</taxon>
        <taxon>Actinomycetota</taxon>
        <taxon>Actinomycetes</taxon>
        <taxon>Pseudonocardiales</taxon>
        <taxon>Pseudonocardiaceae</taxon>
        <taxon>Streptoalloteichus</taxon>
    </lineage>
</organism>
<dbReference type="RefSeq" id="WP_253670084.1">
    <property type="nucleotide sequence ID" value="NZ_JAMTCP010000014.1"/>
</dbReference>